<evidence type="ECO:0000313" key="2">
    <source>
        <dbReference type="Proteomes" id="UP001253637"/>
    </source>
</evidence>
<dbReference type="EMBL" id="LC625835">
    <property type="protein sequence ID" value="BCU02934.1"/>
    <property type="molecule type" value="Genomic_DNA"/>
</dbReference>
<proteinExistence type="predicted"/>
<sequence>MAAAVLSRGRCNGKAAALYCRGREGAHWSHVICGLESQCSRHSFLFWKKCRITGGCQKQEKAWGCPVLADRLTDD</sequence>
<evidence type="ECO:0000313" key="1">
    <source>
        <dbReference type="EMBL" id="BCU02934.1"/>
    </source>
</evidence>
<name>A0A811BM07_9VIRU</name>
<protein>
    <submittedName>
        <fullName evidence="1">Uncharacterized protein</fullName>
    </submittedName>
</protein>
<dbReference type="Proteomes" id="UP001253637">
    <property type="component" value="Segment"/>
</dbReference>
<accession>A0A811BM07</accession>
<organism evidence="1 2">
    <name type="scientific">Pandoravirus japonicus</name>
    <dbReference type="NCBI Taxonomy" id="2823154"/>
    <lineage>
        <taxon>Viruses</taxon>
        <taxon>Pandoravirus</taxon>
    </lineage>
</organism>
<reference evidence="1" key="1">
    <citation type="submission" date="2021-04" db="EMBL/GenBank/DDBJ databases">
        <title>Draft Genome Sequence of Pandoravirus japonicus, Isolated from the Sabaishi River of Niigata, Japan.</title>
        <authorList>
            <person name="Hosokawa N."/>
            <person name="Takahashi H."/>
            <person name="Aoki K."/>
            <person name="Takemura M."/>
        </authorList>
    </citation>
    <scope>NUCLEOTIDE SEQUENCE</scope>
</reference>